<evidence type="ECO:0000313" key="11">
    <source>
        <dbReference type="Proteomes" id="UP001269819"/>
    </source>
</evidence>
<dbReference type="CDD" id="cd02503">
    <property type="entry name" value="MobA"/>
    <property type="match status" value="1"/>
</dbReference>
<feature type="binding site" evidence="8">
    <location>
        <begin position="8"/>
        <end position="10"/>
    </location>
    <ligand>
        <name>GTP</name>
        <dbReference type="ChEBI" id="CHEBI:37565"/>
    </ligand>
</feature>
<name>A0ABU3VVS5_9GAMM</name>
<accession>A0ABU3VVS5</accession>
<proteinExistence type="inferred from homology"/>
<dbReference type="InterPro" id="IPR013482">
    <property type="entry name" value="Molybde_CF_guanTrfase"/>
</dbReference>
<evidence type="ECO:0000256" key="4">
    <source>
        <dbReference type="ARBA" id="ARBA00022741"/>
    </source>
</evidence>
<dbReference type="Proteomes" id="UP001269819">
    <property type="component" value="Unassembled WGS sequence"/>
</dbReference>
<keyword evidence="5 8" id="KW-0460">Magnesium</keyword>
<feature type="binding site" evidence="8">
    <location>
        <position position="67"/>
    </location>
    <ligand>
        <name>GTP</name>
        <dbReference type="ChEBI" id="CHEBI:37565"/>
    </ligand>
</feature>
<comment type="subcellular location">
    <subcellularLocation>
        <location evidence="8">Cytoplasm</location>
    </subcellularLocation>
</comment>
<feature type="binding site" evidence="8">
    <location>
        <position position="101"/>
    </location>
    <ligand>
        <name>Mg(2+)</name>
        <dbReference type="ChEBI" id="CHEBI:18420"/>
    </ligand>
</feature>
<dbReference type="Pfam" id="PF12804">
    <property type="entry name" value="NTP_transf_3"/>
    <property type="match status" value="1"/>
</dbReference>
<dbReference type="PANTHER" id="PTHR19136:SF81">
    <property type="entry name" value="MOLYBDENUM COFACTOR GUANYLYLTRANSFERASE"/>
    <property type="match status" value="1"/>
</dbReference>
<comment type="caution">
    <text evidence="8">Lacks conserved residue(s) required for the propagation of feature annotation.</text>
</comment>
<comment type="cofactor">
    <cofactor evidence="8">
        <name>Mg(2+)</name>
        <dbReference type="ChEBI" id="CHEBI:18420"/>
    </cofactor>
</comment>
<reference evidence="10 11" key="1">
    <citation type="submission" date="2023-10" db="EMBL/GenBank/DDBJ databases">
        <title>Characteristics and mechanism of a salt-tolerant marine origin heterotrophic nitrifying- aerobic denitrifying bacteria Marinobacter xestospongiae HN1.</title>
        <authorList>
            <person name="Qi R."/>
        </authorList>
    </citation>
    <scope>NUCLEOTIDE SEQUENCE [LARGE SCALE GENOMIC DNA]</scope>
    <source>
        <strain evidence="10 11">HN1</strain>
    </source>
</reference>
<keyword evidence="11" id="KW-1185">Reference proteome</keyword>
<sequence>MTIAGLLLAGGESRRMGGDDKGRLAWQGTPMASRVAAAMTAVVPALIVSANRHPAFYRSLGRWLVSDPPGLRWQGPLVGLLAGLECARQEGFAAVLVCPCDTPTVTPSLLAHVLAAYHEAPERPLMAEVDGRVHPLHGVVPVALAEDLAEYLSAGERRVFRFFRQHDGRQVNCDAFAAQFTNRNTPDDLCQETSD</sequence>
<feature type="domain" description="MobA-like NTP transferase" evidence="9">
    <location>
        <begin position="5"/>
        <end position="166"/>
    </location>
</feature>
<evidence type="ECO:0000256" key="6">
    <source>
        <dbReference type="ARBA" id="ARBA00023134"/>
    </source>
</evidence>
<dbReference type="EMBL" id="JAWIIJ010000003">
    <property type="protein sequence ID" value="MDV2078383.1"/>
    <property type="molecule type" value="Genomic_DNA"/>
</dbReference>
<keyword evidence="7 8" id="KW-0501">Molybdenum cofactor biosynthesis</keyword>
<keyword evidence="1 8" id="KW-0963">Cytoplasm</keyword>
<feature type="binding site" evidence="8">
    <location>
        <position position="101"/>
    </location>
    <ligand>
        <name>GTP</name>
        <dbReference type="ChEBI" id="CHEBI:37565"/>
    </ligand>
</feature>
<dbReference type="EC" id="2.7.7.77" evidence="8"/>
<evidence type="ECO:0000256" key="1">
    <source>
        <dbReference type="ARBA" id="ARBA00022490"/>
    </source>
</evidence>
<evidence type="ECO:0000313" key="10">
    <source>
        <dbReference type="EMBL" id="MDV2078383.1"/>
    </source>
</evidence>
<evidence type="ECO:0000256" key="3">
    <source>
        <dbReference type="ARBA" id="ARBA00022723"/>
    </source>
</evidence>
<evidence type="ECO:0000256" key="8">
    <source>
        <dbReference type="HAMAP-Rule" id="MF_00316"/>
    </source>
</evidence>
<dbReference type="PANTHER" id="PTHR19136">
    <property type="entry name" value="MOLYBDENUM COFACTOR GUANYLYLTRANSFERASE"/>
    <property type="match status" value="1"/>
</dbReference>
<evidence type="ECO:0000256" key="5">
    <source>
        <dbReference type="ARBA" id="ARBA00022842"/>
    </source>
</evidence>
<keyword evidence="4 8" id="KW-0547">Nucleotide-binding</keyword>
<evidence type="ECO:0000259" key="9">
    <source>
        <dbReference type="Pfam" id="PF12804"/>
    </source>
</evidence>
<organism evidence="10 11">
    <name type="scientific">Marinobacter xestospongiae</name>
    <dbReference type="NCBI Taxonomy" id="994319"/>
    <lineage>
        <taxon>Bacteria</taxon>
        <taxon>Pseudomonadati</taxon>
        <taxon>Pseudomonadota</taxon>
        <taxon>Gammaproteobacteria</taxon>
        <taxon>Pseudomonadales</taxon>
        <taxon>Marinobacteraceae</taxon>
        <taxon>Marinobacter</taxon>
    </lineage>
</organism>
<gene>
    <name evidence="8 10" type="primary">mobA</name>
    <name evidence="10" type="ORF">RYS15_06790</name>
</gene>
<dbReference type="Gene3D" id="3.90.550.10">
    <property type="entry name" value="Spore Coat Polysaccharide Biosynthesis Protein SpsA, Chain A"/>
    <property type="match status" value="1"/>
</dbReference>
<keyword evidence="6 8" id="KW-0342">GTP-binding</keyword>
<keyword evidence="3 8" id="KW-0479">Metal-binding</keyword>
<evidence type="ECO:0000256" key="7">
    <source>
        <dbReference type="ARBA" id="ARBA00023150"/>
    </source>
</evidence>
<dbReference type="InterPro" id="IPR029044">
    <property type="entry name" value="Nucleotide-diphossugar_trans"/>
</dbReference>
<evidence type="ECO:0000256" key="2">
    <source>
        <dbReference type="ARBA" id="ARBA00022679"/>
    </source>
</evidence>
<keyword evidence="10" id="KW-0548">Nucleotidyltransferase</keyword>
<comment type="catalytic activity">
    <reaction evidence="8">
        <text>Mo-molybdopterin + GTP + H(+) = Mo-molybdopterin guanine dinucleotide + diphosphate</text>
        <dbReference type="Rhea" id="RHEA:34243"/>
        <dbReference type="ChEBI" id="CHEBI:15378"/>
        <dbReference type="ChEBI" id="CHEBI:33019"/>
        <dbReference type="ChEBI" id="CHEBI:37565"/>
        <dbReference type="ChEBI" id="CHEBI:71302"/>
        <dbReference type="ChEBI" id="CHEBI:71310"/>
        <dbReference type="EC" id="2.7.7.77"/>
    </reaction>
</comment>
<feature type="binding site" evidence="8">
    <location>
        <position position="21"/>
    </location>
    <ligand>
        <name>GTP</name>
        <dbReference type="ChEBI" id="CHEBI:37565"/>
    </ligand>
</feature>
<keyword evidence="2 8" id="KW-0808">Transferase</keyword>
<comment type="subunit">
    <text evidence="8">Monomer.</text>
</comment>
<dbReference type="NCBIfam" id="TIGR02665">
    <property type="entry name" value="molyb_mobA"/>
    <property type="match status" value="1"/>
</dbReference>
<comment type="domain">
    <text evidence="8">The N-terminal domain determines nucleotide recognition and specific binding, while the C-terminal domain determines the specific binding to the target protein.</text>
</comment>
<comment type="caution">
    <text evidence="10">The sequence shown here is derived from an EMBL/GenBank/DDBJ whole genome shotgun (WGS) entry which is preliminary data.</text>
</comment>
<dbReference type="SUPFAM" id="SSF53448">
    <property type="entry name" value="Nucleotide-diphospho-sugar transferases"/>
    <property type="match status" value="1"/>
</dbReference>
<comment type="similarity">
    <text evidence="8">Belongs to the MobA family.</text>
</comment>
<dbReference type="InterPro" id="IPR025877">
    <property type="entry name" value="MobA-like_NTP_Trfase"/>
</dbReference>
<dbReference type="HAMAP" id="MF_00316">
    <property type="entry name" value="MobA"/>
    <property type="match status" value="1"/>
</dbReference>
<dbReference type="RefSeq" id="WP_316973159.1">
    <property type="nucleotide sequence ID" value="NZ_JAWIIJ010000003.1"/>
</dbReference>
<comment type="function">
    <text evidence="8">Transfers a GMP moiety from GTP to Mo-molybdopterin (Mo-MPT) cofactor (Moco or molybdenum cofactor) to form Mo-molybdopterin guanine dinucleotide (Mo-MGD) cofactor.</text>
</comment>
<protein>
    <recommendedName>
        <fullName evidence="8">Molybdenum cofactor guanylyltransferase</fullName>
        <shortName evidence="8">MoCo guanylyltransferase</shortName>
        <ecNumber evidence="8">2.7.7.77</ecNumber>
    </recommendedName>
    <alternativeName>
        <fullName evidence="8">GTP:molybdopterin guanylyltransferase</fullName>
    </alternativeName>
    <alternativeName>
        <fullName evidence="8">Mo-MPT guanylyltransferase</fullName>
    </alternativeName>
    <alternativeName>
        <fullName evidence="8">Molybdopterin guanylyltransferase</fullName>
    </alternativeName>
    <alternativeName>
        <fullName evidence="8">Molybdopterin-guanine dinucleotide synthase</fullName>
        <shortName evidence="8">MGD synthase</shortName>
    </alternativeName>
</protein>
<dbReference type="GO" id="GO:0061603">
    <property type="term" value="F:molybdenum cofactor guanylyltransferase activity"/>
    <property type="evidence" value="ECO:0007669"/>
    <property type="project" value="UniProtKB-EC"/>
</dbReference>